<evidence type="ECO:0000256" key="1">
    <source>
        <dbReference type="SAM" id="MobiDB-lite"/>
    </source>
</evidence>
<dbReference type="STRING" id="2711.A0A067H2E0"/>
<proteinExistence type="predicted"/>
<dbReference type="AlphaFoldDB" id="A0A067H2E0"/>
<feature type="region of interest" description="Disordered" evidence="1">
    <location>
        <begin position="172"/>
        <end position="205"/>
    </location>
</feature>
<feature type="compositionally biased region" description="Basic and acidic residues" evidence="1">
    <location>
        <begin position="1"/>
        <end position="10"/>
    </location>
</feature>
<keyword evidence="3" id="KW-1185">Reference proteome</keyword>
<feature type="region of interest" description="Disordered" evidence="1">
    <location>
        <begin position="1"/>
        <end position="50"/>
    </location>
</feature>
<reference evidence="2 3" key="1">
    <citation type="submission" date="2014-04" db="EMBL/GenBank/DDBJ databases">
        <authorList>
            <consortium name="International Citrus Genome Consortium"/>
            <person name="Gmitter F."/>
            <person name="Chen C."/>
            <person name="Farmerie W."/>
            <person name="Harkins T."/>
            <person name="Desany B."/>
            <person name="Mohiuddin M."/>
            <person name="Kodira C."/>
            <person name="Borodovsky M."/>
            <person name="Lomsadze A."/>
            <person name="Burns P."/>
            <person name="Jenkins J."/>
            <person name="Prochnik S."/>
            <person name="Shu S."/>
            <person name="Chapman J."/>
            <person name="Pitluck S."/>
            <person name="Schmutz J."/>
            <person name="Rokhsar D."/>
        </authorList>
    </citation>
    <scope>NUCLEOTIDE SEQUENCE</scope>
</reference>
<dbReference type="PANTHER" id="PTHR37259">
    <property type="entry name" value="OS07G0474300 PROTEIN"/>
    <property type="match status" value="1"/>
</dbReference>
<sequence length="205" mass="23406">MSKMRTDRKPPLAKSPIRTRPRRVLRSNSTTLQTPPGSLTKSQKPIRSWDMEETDFRAEYRSISCELRALARMVQDEFGTNDTNKGGIGKSLCANSSPLFERGRFYEEYAARRNERLKRKKSEACSGEKTPYNLGVTVEPAKRRDSKKLESLRKSVIAAYSVERNEPRYMLRSMSKENKKPPLPLNSSAMATTEKKTVSRRAGKI</sequence>
<dbReference type="eggNOG" id="ENOG502RZB1">
    <property type="taxonomic scope" value="Eukaryota"/>
</dbReference>
<gene>
    <name evidence="2" type="ORF">CISIN_1g041622mg</name>
</gene>
<dbReference type="EMBL" id="KK784874">
    <property type="protein sequence ID" value="KDO85085.1"/>
    <property type="molecule type" value="Genomic_DNA"/>
</dbReference>
<organism evidence="2 3">
    <name type="scientific">Citrus sinensis</name>
    <name type="common">Sweet orange</name>
    <name type="synonym">Citrus aurantium var. sinensis</name>
    <dbReference type="NCBI Taxonomy" id="2711"/>
    <lineage>
        <taxon>Eukaryota</taxon>
        <taxon>Viridiplantae</taxon>
        <taxon>Streptophyta</taxon>
        <taxon>Embryophyta</taxon>
        <taxon>Tracheophyta</taxon>
        <taxon>Spermatophyta</taxon>
        <taxon>Magnoliopsida</taxon>
        <taxon>eudicotyledons</taxon>
        <taxon>Gunneridae</taxon>
        <taxon>Pentapetalae</taxon>
        <taxon>rosids</taxon>
        <taxon>malvids</taxon>
        <taxon>Sapindales</taxon>
        <taxon>Rutaceae</taxon>
        <taxon>Aurantioideae</taxon>
        <taxon>Citrus</taxon>
    </lineage>
</organism>
<name>A0A067H2E0_CITSI</name>
<dbReference type="PANTHER" id="PTHR37259:SF2">
    <property type="entry name" value="OS07G0474300 PROTEIN"/>
    <property type="match status" value="1"/>
</dbReference>
<protein>
    <submittedName>
        <fullName evidence="2">Uncharacterized protein</fullName>
    </submittedName>
</protein>
<dbReference type="KEGG" id="cit:102613254"/>
<dbReference type="PaxDb" id="2711-XP_006473778.1"/>
<feature type="compositionally biased region" description="Polar residues" evidence="1">
    <location>
        <begin position="26"/>
        <end position="45"/>
    </location>
</feature>
<evidence type="ECO:0000313" key="2">
    <source>
        <dbReference type="EMBL" id="KDO85085.1"/>
    </source>
</evidence>
<accession>A0A067H2E0</accession>
<evidence type="ECO:0000313" key="3">
    <source>
        <dbReference type="Proteomes" id="UP000027120"/>
    </source>
</evidence>
<dbReference type="Proteomes" id="UP000027120">
    <property type="component" value="Unassembled WGS sequence"/>
</dbReference>